<evidence type="ECO:0000256" key="1">
    <source>
        <dbReference type="ARBA" id="ARBA00009518"/>
    </source>
</evidence>
<name>A0A2J0LNQ5_9BACT</name>
<dbReference type="InterPro" id="IPR020563">
    <property type="entry name" value="X-over_junc_endoDNase_Mg_BS"/>
</dbReference>
<keyword evidence="11" id="KW-0234">DNA repair</keyword>
<evidence type="ECO:0000313" key="13">
    <source>
        <dbReference type="Proteomes" id="UP000231267"/>
    </source>
</evidence>
<evidence type="ECO:0000256" key="11">
    <source>
        <dbReference type="ARBA" id="ARBA00023204"/>
    </source>
</evidence>
<dbReference type="GO" id="GO:0006310">
    <property type="term" value="P:DNA recombination"/>
    <property type="evidence" value="ECO:0007669"/>
    <property type="project" value="UniProtKB-KW"/>
</dbReference>
<dbReference type="InterPro" id="IPR012337">
    <property type="entry name" value="RNaseH-like_sf"/>
</dbReference>
<keyword evidence="5" id="KW-0255">Endonuclease</keyword>
<keyword evidence="8" id="KW-0460">Magnesium</keyword>
<keyword evidence="10" id="KW-0233">DNA recombination</keyword>
<dbReference type="PANTHER" id="PTHR30194">
    <property type="entry name" value="CROSSOVER JUNCTION ENDODEOXYRIBONUCLEASE RUVC"/>
    <property type="match status" value="1"/>
</dbReference>
<reference evidence="12 13" key="1">
    <citation type="submission" date="2017-09" db="EMBL/GenBank/DDBJ databases">
        <title>Depth-based differentiation of microbial function through sediment-hosted aquifers and enrichment of novel symbionts in the deep terrestrial subsurface.</title>
        <authorList>
            <person name="Probst A.J."/>
            <person name="Ladd B."/>
            <person name="Jarett J.K."/>
            <person name="Geller-Mcgrath D.E."/>
            <person name="Sieber C.M."/>
            <person name="Emerson J.B."/>
            <person name="Anantharaman K."/>
            <person name="Thomas B.C."/>
            <person name="Malmstrom R."/>
            <person name="Stieglmeier M."/>
            <person name="Klingl A."/>
            <person name="Woyke T."/>
            <person name="Ryan C.M."/>
            <person name="Banfield J.F."/>
        </authorList>
    </citation>
    <scope>NUCLEOTIDE SEQUENCE [LARGE SCALE GENOMIC DNA]</scope>
    <source>
        <strain evidence="12">CG12_big_fil_rev_8_21_14_0_65_43_15</strain>
    </source>
</reference>
<dbReference type="Pfam" id="PF02075">
    <property type="entry name" value="RuvC"/>
    <property type="match status" value="1"/>
</dbReference>
<dbReference type="InterPro" id="IPR036397">
    <property type="entry name" value="RNaseH_sf"/>
</dbReference>
<feature type="non-terminal residue" evidence="12">
    <location>
        <position position="1"/>
    </location>
</feature>
<accession>A0A2J0LNQ5</accession>
<keyword evidence="4" id="KW-0479">Metal-binding</keyword>
<dbReference type="AlphaFoldDB" id="A0A2J0LNQ5"/>
<protein>
    <submittedName>
        <fullName evidence="12">Crossover junction endodeoxyribonuclease RuvC</fullName>
    </submittedName>
</protein>
<dbReference type="GO" id="GO:0003677">
    <property type="term" value="F:DNA binding"/>
    <property type="evidence" value="ECO:0007669"/>
    <property type="project" value="UniProtKB-KW"/>
</dbReference>
<proteinExistence type="inferred from homology"/>
<evidence type="ECO:0000256" key="7">
    <source>
        <dbReference type="ARBA" id="ARBA00022801"/>
    </source>
</evidence>
<evidence type="ECO:0000256" key="5">
    <source>
        <dbReference type="ARBA" id="ARBA00022759"/>
    </source>
</evidence>
<evidence type="ECO:0000256" key="4">
    <source>
        <dbReference type="ARBA" id="ARBA00022723"/>
    </source>
</evidence>
<keyword evidence="6" id="KW-0227">DNA damage</keyword>
<dbReference type="InterPro" id="IPR002176">
    <property type="entry name" value="X-over_junc_endoDNase_RuvC"/>
</dbReference>
<evidence type="ECO:0000256" key="2">
    <source>
        <dbReference type="ARBA" id="ARBA00022490"/>
    </source>
</evidence>
<evidence type="ECO:0000313" key="12">
    <source>
        <dbReference type="EMBL" id="PIW66376.1"/>
    </source>
</evidence>
<evidence type="ECO:0000256" key="3">
    <source>
        <dbReference type="ARBA" id="ARBA00022722"/>
    </source>
</evidence>
<comment type="similarity">
    <text evidence="1">Belongs to the RuvC family.</text>
</comment>
<dbReference type="SUPFAM" id="SSF53098">
    <property type="entry name" value="Ribonuclease H-like"/>
    <property type="match status" value="1"/>
</dbReference>
<organism evidence="12 13">
    <name type="scientific">Candidatus Taenaricola geysiri</name>
    <dbReference type="NCBI Taxonomy" id="1974752"/>
    <lineage>
        <taxon>Bacteria</taxon>
        <taxon>Pseudomonadati</taxon>
        <taxon>Candidatus Omnitrophota</taxon>
        <taxon>Candidatus Taenaricola</taxon>
    </lineage>
</organism>
<keyword evidence="3" id="KW-0540">Nuclease</keyword>
<keyword evidence="9" id="KW-0238">DNA-binding</keyword>
<keyword evidence="2" id="KW-0963">Cytoplasm</keyword>
<dbReference type="Gene3D" id="3.30.420.10">
    <property type="entry name" value="Ribonuclease H-like superfamily/Ribonuclease H"/>
    <property type="match status" value="1"/>
</dbReference>
<keyword evidence="7" id="KW-0378">Hydrolase</keyword>
<dbReference type="GO" id="GO:0008821">
    <property type="term" value="F:crossover junction DNA endonuclease activity"/>
    <property type="evidence" value="ECO:0007669"/>
    <property type="project" value="InterPro"/>
</dbReference>
<dbReference type="EMBL" id="PFGP01000088">
    <property type="protein sequence ID" value="PIW66376.1"/>
    <property type="molecule type" value="Genomic_DNA"/>
</dbReference>
<gene>
    <name evidence="12" type="ORF">COW11_03630</name>
</gene>
<evidence type="ECO:0000256" key="8">
    <source>
        <dbReference type="ARBA" id="ARBA00022842"/>
    </source>
</evidence>
<sequence length="48" mass="5169">SLTGNGNASKEQVGRMVQAYLNLKKPPEPVDISDALALAMSHAFTLRK</sequence>
<comment type="caution">
    <text evidence="12">The sequence shown here is derived from an EMBL/GenBank/DDBJ whole genome shotgun (WGS) entry which is preliminary data.</text>
</comment>
<dbReference type="Proteomes" id="UP000231267">
    <property type="component" value="Unassembled WGS sequence"/>
</dbReference>
<dbReference type="PROSITE" id="PS01321">
    <property type="entry name" value="RUVC"/>
    <property type="match status" value="1"/>
</dbReference>
<evidence type="ECO:0000256" key="10">
    <source>
        <dbReference type="ARBA" id="ARBA00023172"/>
    </source>
</evidence>
<dbReference type="GO" id="GO:0046872">
    <property type="term" value="F:metal ion binding"/>
    <property type="evidence" value="ECO:0007669"/>
    <property type="project" value="UniProtKB-KW"/>
</dbReference>
<evidence type="ECO:0000256" key="9">
    <source>
        <dbReference type="ARBA" id="ARBA00023125"/>
    </source>
</evidence>
<dbReference type="PANTHER" id="PTHR30194:SF3">
    <property type="entry name" value="CROSSOVER JUNCTION ENDODEOXYRIBONUCLEASE RUVC"/>
    <property type="match status" value="1"/>
</dbReference>
<dbReference type="GO" id="GO:0006281">
    <property type="term" value="P:DNA repair"/>
    <property type="evidence" value="ECO:0007669"/>
    <property type="project" value="UniProtKB-KW"/>
</dbReference>
<evidence type="ECO:0000256" key="6">
    <source>
        <dbReference type="ARBA" id="ARBA00022763"/>
    </source>
</evidence>